<evidence type="ECO:0000313" key="3">
    <source>
        <dbReference type="Proteomes" id="UP000288805"/>
    </source>
</evidence>
<organism evidence="2 3">
    <name type="scientific">Vitis vinifera</name>
    <name type="common">Grape</name>
    <dbReference type="NCBI Taxonomy" id="29760"/>
    <lineage>
        <taxon>Eukaryota</taxon>
        <taxon>Viridiplantae</taxon>
        <taxon>Streptophyta</taxon>
        <taxon>Embryophyta</taxon>
        <taxon>Tracheophyta</taxon>
        <taxon>Spermatophyta</taxon>
        <taxon>Magnoliopsida</taxon>
        <taxon>eudicotyledons</taxon>
        <taxon>Gunneridae</taxon>
        <taxon>Pentapetalae</taxon>
        <taxon>rosids</taxon>
        <taxon>Vitales</taxon>
        <taxon>Vitaceae</taxon>
        <taxon>Viteae</taxon>
        <taxon>Vitis</taxon>
    </lineage>
</organism>
<accession>A0A438HT54</accession>
<dbReference type="EMBL" id="QGNW01000182">
    <property type="protein sequence ID" value="RVW87651.1"/>
    <property type="molecule type" value="Genomic_DNA"/>
</dbReference>
<protein>
    <submittedName>
        <fullName evidence="2">Uncharacterized protein</fullName>
    </submittedName>
</protein>
<proteinExistence type="predicted"/>
<comment type="caution">
    <text evidence="2">The sequence shown here is derived from an EMBL/GenBank/DDBJ whole genome shotgun (WGS) entry which is preliminary data.</text>
</comment>
<gene>
    <name evidence="2" type="ORF">CK203_041187</name>
</gene>
<reference evidence="2 3" key="1">
    <citation type="journal article" date="2018" name="PLoS Genet.">
        <title>Population sequencing reveals clonal diversity and ancestral inbreeding in the grapevine cultivar Chardonnay.</title>
        <authorList>
            <person name="Roach M.J."/>
            <person name="Johnson D.L."/>
            <person name="Bohlmann J."/>
            <person name="van Vuuren H.J."/>
            <person name="Jones S.J."/>
            <person name="Pretorius I.S."/>
            <person name="Schmidt S.A."/>
            <person name="Borneman A.R."/>
        </authorList>
    </citation>
    <scope>NUCLEOTIDE SEQUENCE [LARGE SCALE GENOMIC DNA]</scope>
    <source>
        <strain evidence="3">cv. Chardonnay</strain>
        <tissue evidence="2">Leaf</tissue>
    </source>
</reference>
<name>A0A438HT54_VITVI</name>
<evidence type="ECO:0000256" key="1">
    <source>
        <dbReference type="SAM" id="MobiDB-lite"/>
    </source>
</evidence>
<dbReference type="AlphaFoldDB" id="A0A438HT54"/>
<evidence type="ECO:0000313" key="2">
    <source>
        <dbReference type="EMBL" id="RVW87651.1"/>
    </source>
</evidence>
<feature type="compositionally biased region" description="Low complexity" evidence="1">
    <location>
        <begin position="46"/>
        <end position="62"/>
    </location>
</feature>
<feature type="region of interest" description="Disordered" evidence="1">
    <location>
        <begin position="43"/>
        <end position="62"/>
    </location>
</feature>
<sequence>MDVTFFESQPHFIHTYLQGEIGGMEDKLSGIFPRNGEIGGGVLPQPVNVPNVSTSNTSSSPTVQDISAPRIFRFCTNTPCCSKCSSLGFI</sequence>
<dbReference type="Proteomes" id="UP000288805">
    <property type="component" value="Unassembled WGS sequence"/>
</dbReference>